<reference evidence="2 3" key="1">
    <citation type="submission" date="2024-09" db="EMBL/GenBank/DDBJ databases">
        <title>Rethinking Asexuality: The Enigmatic Case of Functional Sexual Genes in Lepraria (Stereocaulaceae).</title>
        <authorList>
            <person name="Doellman M."/>
            <person name="Sun Y."/>
            <person name="Barcenas-Pena A."/>
            <person name="Lumbsch H.T."/>
            <person name="Grewe F."/>
        </authorList>
    </citation>
    <scope>NUCLEOTIDE SEQUENCE [LARGE SCALE GENOMIC DNA]</scope>
    <source>
        <strain evidence="2 3">Grewe 0041</strain>
    </source>
</reference>
<dbReference type="EMBL" id="JBHFEH010000029">
    <property type="protein sequence ID" value="KAL2052095.1"/>
    <property type="molecule type" value="Genomic_DNA"/>
</dbReference>
<feature type="compositionally biased region" description="Polar residues" evidence="1">
    <location>
        <begin position="51"/>
        <end position="61"/>
    </location>
</feature>
<feature type="region of interest" description="Disordered" evidence="1">
    <location>
        <begin position="37"/>
        <end position="61"/>
    </location>
</feature>
<organism evidence="2 3">
    <name type="scientific">Lepraria finkii</name>
    <dbReference type="NCBI Taxonomy" id="1340010"/>
    <lineage>
        <taxon>Eukaryota</taxon>
        <taxon>Fungi</taxon>
        <taxon>Dikarya</taxon>
        <taxon>Ascomycota</taxon>
        <taxon>Pezizomycotina</taxon>
        <taxon>Lecanoromycetes</taxon>
        <taxon>OSLEUM clade</taxon>
        <taxon>Lecanoromycetidae</taxon>
        <taxon>Lecanorales</taxon>
        <taxon>Lecanorineae</taxon>
        <taxon>Stereocaulaceae</taxon>
        <taxon>Lepraria</taxon>
    </lineage>
</organism>
<evidence type="ECO:0000313" key="2">
    <source>
        <dbReference type="EMBL" id="KAL2052095.1"/>
    </source>
</evidence>
<evidence type="ECO:0000256" key="1">
    <source>
        <dbReference type="SAM" id="MobiDB-lite"/>
    </source>
</evidence>
<proteinExistence type="predicted"/>
<keyword evidence="3" id="KW-1185">Reference proteome</keyword>
<dbReference type="Proteomes" id="UP001590951">
    <property type="component" value="Unassembled WGS sequence"/>
</dbReference>
<accession>A0ABR4B3E2</accession>
<protein>
    <submittedName>
        <fullName evidence="2">Uncharacterized protein</fullName>
    </submittedName>
</protein>
<sequence length="205" mass="22843">MAISNFTIQQKYRYSAPSELPTIQFGFSSARIEKPHKLPSLTPQMPLKLRPSTSGRLNPSNGPRRLLKTAVILPVISALFSAESSLKPHPSPRSLGAAGAYHMMNAHEEVLGPAKFPQLVSPCGLQSLPSPPFFRILQPFPCHRSASTPHTPFLDRTVIPWIDDLLIPQISYSLIYPMVLGRYGFSQALTPGHWRRPTHYTATYM</sequence>
<name>A0ABR4B3E2_9LECA</name>
<evidence type="ECO:0000313" key="3">
    <source>
        <dbReference type="Proteomes" id="UP001590951"/>
    </source>
</evidence>
<comment type="caution">
    <text evidence="2">The sequence shown here is derived from an EMBL/GenBank/DDBJ whole genome shotgun (WGS) entry which is preliminary data.</text>
</comment>
<gene>
    <name evidence="2" type="ORF">ABVK25_007537</name>
</gene>